<comment type="caution">
    <text evidence="3">The sequence shown here is derived from an EMBL/GenBank/DDBJ whole genome shotgun (WGS) entry which is preliminary data.</text>
</comment>
<keyword evidence="4" id="KW-1185">Reference proteome</keyword>
<proteinExistence type="predicted"/>
<evidence type="ECO:0000259" key="2">
    <source>
        <dbReference type="Pfam" id="PF11887"/>
    </source>
</evidence>
<dbReference type="GO" id="GO:0005576">
    <property type="term" value="C:extracellular region"/>
    <property type="evidence" value="ECO:0007669"/>
    <property type="project" value="TreeGrafter"/>
</dbReference>
<dbReference type="InterPro" id="IPR024516">
    <property type="entry name" value="Mce_C"/>
</dbReference>
<protein>
    <submittedName>
        <fullName evidence="3">Phospholipid/cholesterol/gamma-HCH transport system substrate-binding protein</fullName>
    </submittedName>
</protein>
<dbReference type="Proteomes" id="UP000294911">
    <property type="component" value="Unassembled WGS sequence"/>
</dbReference>
<evidence type="ECO:0000313" key="3">
    <source>
        <dbReference type="EMBL" id="TCP45388.1"/>
    </source>
</evidence>
<feature type="domain" description="Mammalian cell entry C-terminal" evidence="2">
    <location>
        <begin position="119"/>
        <end position="299"/>
    </location>
</feature>
<dbReference type="NCBIfam" id="TIGR00996">
    <property type="entry name" value="Mtu_fam_mce"/>
    <property type="match status" value="1"/>
</dbReference>
<dbReference type="OrthoDB" id="338143at2"/>
<organism evidence="3 4">
    <name type="scientific">Tamaricihabitans halophyticus</name>
    <dbReference type="NCBI Taxonomy" id="1262583"/>
    <lineage>
        <taxon>Bacteria</taxon>
        <taxon>Bacillati</taxon>
        <taxon>Actinomycetota</taxon>
        <taxon>Actinomycetes</taxon>
        <taxon>Pseudonocardiales</taxon>
        <taxon>Pseudonocardiaceae</taxon>
        <taxon>Tamaricihabitans</taxon>
    </lineage>
</organism>
<dbReference type="GO" id="GO:0051701">
    <property type="term" value="P:biological process involved in interaction with host"/>
    <property type="evidence" value="ECO:0007669"/>
    <property type="project" value="TreeGrafter"/>
</dbReference>
<evidence type="ECO:0000259" key="1">
    <source>
        <dbReference type="Pfam" id="PF02470"/>
    </source>
</evidence>
<reference evidence="3 4" key="1">
    <citation type="submission" date="2019-03" db="EMBL/GenBank/DDBJ databases">
        <title>Genomic Encyclopedia of Type Strains, Phase IV (KMG-IV): sequencing the most valuable type-strain genomes for metagenomic binning, comparative biology and taxonomic classification.</title>
        <authorList>
            <person name="Goeker M."/>
        </authorList>
    </citation>
    <scope>NUCLEOTIDE SEQUENCE [LARGE SCALE GENOMIC DNA]</scope>
    <source>
        <strain evidence="3 4">DSM 45765</strain>
    </source>
</reference>
<sequence>MRQLVAPLTKLSIFIVVTVLLTGVLGFTIANTHSGDSSNYVAQFTDVTGLNAGDDIRMSGVRIGRVSTIETARDQYAEVRFEVEANRELPANVTARIKYRDLVGNRYIALATGDRDVAEVLRPGERIPLERTRPALNLTALFNGFKPLFQAIEPAEVNKLSAQLIQLLQGEGSTMQGVLGHIGSLTSTLANRDAVIGEVITNLNEVLGTLHGRRTEVGELINQVEQLSTGLAEQREPIGTAIESLGELTDSTAGLLTEARPPLTSNIEQLGRLTETLVAHEGEVEKFVSGLSDKVSTIARVASHGGWFNYYMCSMSGKVGISDLGIEVELPLLPLPGTNRPERCGP</sequence>
<dbReference type="InterPro" id="IPR005693">
    <property type="entry name" value="Mce"/>
</dbReference>
<dbReference type="Pfam" id="PF02470">
    <property type="entry name" value="MlaD"/>
    <property type="match status" value="1"/>
</dbReference>
<dbReference type="RefSeq" id="WP_132880027.1">
    <property type="nucleotide sequence ID" value="NZ_SLXQ01000016.1"/>
</dbReference>
<dbReference type="PANTHER" id="PTHR33371:SF17">
    <property type="entry name" value="MCE-FAMILY PROTEIN MCE1B"/>
    <property type="match status" value="1"/>
</dbReference>
<accession>A0A4R2QB93</accession>
<dbReference type="AlphaFoldDB" id="A0A4R2QB93"/>
<evidence type="ECO:0000313" key="4">
    <source>
        <dbReference type="Proteomes" id="UP000294911"/>
    </source>
</evidence>
<feature type="domain" description="Mce/MlaD" evidence="1">
    <location>
        <begin position="38"/>
        <end position="113"/>
    </location>
</feature>
<dbReference type="InterPro" id="IPR003399">
    <property type="entry name" value="Mce/MlaD"/>
</dbReference>
<gene>
    <name evidence="3" type="ORF">EV191_11630</name>
</gene>
<name>A0A4R2QB93_9PSEU</name>
<dbReference type="PANTHER" id="PTHR33371">
    <property type="entry name" value="INTERMEMBRANE PHOSPHOLIPID TRANSPORT SYSTEM BINDING PROTEIN MLAD-RELATED"/>
    <property type="match status" value="1"/>
</dbReference>
<dbReference type="EMBL" id="SLXQ01000016">
    <property type="protein sequence ID" value="TCP45388.1"/>
    <property type="molecule type" value="Genomic_DNA"/>
</dbReference>
<dbReference type="Pfam" id="PF11887">
    <property type="entry name" value="Mce4_CUP1"/>
    <property type="match status" value="1"/>
</dbReference>
<dbReference type="InterPro" id="IPR052336">
    <property type="entry name" value="MlaD_Phospholipid_Transporter"/>
</dbReference>